<organism evidence="2 3">
    <name type="scientific">Rhodocyclus tenuis</name>
    <name type="common">Rhodospirillum tenue</name>
    <dbReference type="NCBI Taxonomy" id="1066"/>
    <lineage>
        <taxon>Bacteria</taxon>
        <taxon>Pseudomonadati</taxon>
        <taxon>Pseudomonadota</taxon>
        <taxon>Betaproteobacteria</taxon>
        <taxon>Rhodocyclales</taxon>
        <taxon>Rhodocyclaceae</taxon>
        <taxon>Rhodocyclus</taxon>
    </lineage>
</organism>
<dbReference type="InterPro" id="IPR036397">
    <property type="entry name" value="RNaseH_sf"/>
</dbReference>
<name>A0A840G3F7_RHOTE</name>
<accession>A0A840G3F7</accession>
<protein>
    <submittedName>
        <fullName evidence="2">Putative transposase</fullName>
    </submittedName>
</protein>
<dbReference type="Pfam" id="PF09299">
    <property type="entry name" value="Mu-transpos_C"/>
    <property type="match status" value="1"/>
</dbReference>
<dbReference type="Gene3D" id="3.30.420.10">
    <property type="entry name" value="Ribonuclease H-like superfamily/Ribonuclease H"/>
    <property type="match status" value="1"/>
</dbReference>
<dbReference type="AlphaFoldDB" id="A0A840G3F7"/>
<feature type="domain" description="Integrase catalytic" evidence="1">
    <location>
        <begin position="253"/>
        <end position="455"/>
    </location>
</feature>
<dbReference type="InterPro" id="IPR015378">
    <property type="entry name" value="Transposase-like_Mu_C"/>
</dbReference>
<dbReference type="GO" id="GO:0015074">
    <property type="term" value="P:DNA integration"/>
    <property type="evidence" value="ECO:0007669"/>
    <property type="project" value="InterPro"/>
</dbReference>
<comment type="caution">
    <text evidence="2">The sequence shown here is derived from an EMBL/GenBank/DDBJ whole genome shotgun (WGS) entry which is preliminary data.</text>
</comment>
<reference evidence="2 3" key="1">
    <citation type="submission" date="2020-08" db="EMBL/GenBank/DDBJ databases">
        <title>Genome sequencing of Purple Non-Sulfur Bacteria from various extreme environments.</title>
        <authorList>
            <person name="Mayer M."/>
        </authorList>
    </citation>
    <scope>NUCLEOTIDE SEQUENCE [LARGE SCALE GENOMIC DNA]</scope>
    <source>
        <strain evidence="2 3">2761</strain>
    </source>
</reference>
<gene>
    <name evidence="2" type="ORF">GGD90_000190</name>
</gene>
<dbReference type="SUPFAM" id="SSF53098">
    <property type="entry name" value="Ribonuclease H-like"/>
    <property type="match status" value="1"/>
</dbReference>
<dbReference type="EMBL" id="JACIGE010000001">
    <property type="protein sequence ID" value="MBB4245841.1"/>
    <property type="molecule type" value="Genomic_DNA"/>
</dbReference>
<dbReference type="PROSITE" id="PS50994">
    <property type="entry name" value="INTEGRASE"/>
    <property type="match status" value="1"/>
</dbReference>
<dbReference type="InterPro" id="IPR001584">
    <property type="entry name" value="Integrase_cat-core"/>
</dbReference>
<sequence length="653" mass="73860">MRFSFVAGLALRHGTRTIELVRELSDDEYQFEDVETRRPQTLRKYQLLKDIEAGKYSVVFPALAKGASGTVIDAYESSSLPEHVQTEIDRRYAYVMGMAKLGITRGNRKLVPKAIERVAAFIKDKKPPAPSTVLAWARRYENSNKSARALASRNYGRRSPKRMHSVMHALILEKIRAEYLTEDRKSLEHTSIVINAEARKLAAQGKLDIDQAKVSKSTVARYVQDLDRYEVIARRYGLARARMLCRTPMRDDYPQYPFERVEVDHTPFDWVVICDRTGIPLGRPLLTAAICATTGYPAGMYLSFYGPGVTSISGVLRATIQLKDEVCRIAGTKQRWLAAGIPDGLQLDNGLEFHAMAFRRMARDIGMDLYYSRVRTPWSKPHIERFMADLGFLTLSGGRIRKRLANVIDADPRTTATITFSNLVIGLIRYMVDVYPMRINDRKLARPYDLMLEGIERCPPANYLADSNLLRLTTALSKKLTVNQGGVELHGTPYGGAELLPMRKAIGKSFKTEVRWDPDDINQIWVQHPITSDWVVCASRWPQYTAGLSWNQHLLIRKFMRQELKLKGAEEDYRRAYIALHEFWMDVSQKSSADAKLAARFSGVTSARVFNQAQPPTPVPLPIPIPSDDGNAATVVPRTPPEFDAFIFELTNG</sequence>
<dbReference type="InterPro" id="IPR012337">
    <property type="entry name" value="RNaseH-like_sf"/>
</dbReference>
<dbReference type="RefSeq" id="WP_184414884.1">
    <property type="nucleotide sequence ID" value="NZ_JACIGE010000001.1"/>
</dbReference>
<dbReference type="Proteomes" id="UP000587070">
    <property type="component" value="Unassembled WGS sequence"/>
</dbReference>
<evidence type="ECO:0000313" key="3">
    <source>
        <dbReference type="Proteomes" id="UP000587070"/>
    </source>
</evidence>
<evidence type="ECO:0000313" key="2">
    <source>
        <dbReference type="EMBL" id="MBB4245841.1"/>
    </source>
</evidence>
<keyword evidence="3" id="KW-1185">Reference proteome</keyword>
<dbReference type="GO" id="GO:0003676">
    <property type="term" value="F:nucleic acid binding"/>
    <property type="evidence" value="ECO:0007669"/>
    <property type="project" value="InterPro"/>
</dbReference>
<evidence type="ECO:0000259" key="1">
    <source>
        <dbReference type="PROSITE" id="PS50994"/>
    </source>
</evidence>
<proteinExistence type="predicted"/>